<dbReference type="Proteomes" id="UP001302662">
    <property type="component" value="Chromosome"/>
</dbReference>
<keyword evidence="2" id="KW-1185">Reference proteome</keyword>
<evidence type="ECO:0000313" key="1">
    <source>
        <dbReference type="EMBL" id="WNY27865.1"/>
    </source>
</evidence>
<dbReference type="GeneID" id="85196492"/>
<reference evidence="1 2" key="1">
    <citation type="submission" date="2023-07" db="EMBL/GenBank/DDBJ databases">
        <title>Closed genome sequence of Methanimicrococcus sp. Es2.</title>
        <authorList>
            <person name="Protasov E."/>
            <person name="Platt K."/>
            <person name="Reeh H."/>
            <person name="Poehlein A."/>
            <person name="Daniel R."/>
            <person name="Brune A."/>
        </authorList>
    </citation>
    <scope>NUCLEOTIDE SEQUENCE [LARGE SCALE GENOMIC DNA]</scope>
    <source>
        <strain evidence="1 2">Es2</strain>
    </source>
</reference>
<accession>A0AA96V8R3</accession>
<dbReference type="RefSeq" id="WP_316559438.1">
    <property type="nucleotide sequence ID" value="NZ_CP131062.1"/>
</dbReference>
<dbReference type="KEGG" id="mees:MmiEs2_00410"/>
<evidence type="ECO:0000313" key="2">
    <source>
        <dbReference type="Proteomes" id="UP001302662"/>
    </source>
</evidence>
<organism evidence="1 2">
    <name type="scientific">Methanimicrococcus stummii</name>
    <dbReference type="NCBI Taxonomy" id="3028294"/>
    <lineage>
        <taxon>Archaea</taxon>
        <taxon>Methanobacteriati</taxon>
        <taxon>Methanobacteriota</taxon>
        <taxon>Stenosarchaea group</taxon>
        <taxon>Methanomicrobia</taxon>
        <taxon>Methanosarcinales</taxon>
        <taxon>Methanosarcinaceae</taxon>
        <taxon>Methanimicrococcus</taxon>
    </lineage>
</organism>
<name>A0AA96V8R3_9EURY</name>
<proteinExistence type="predicted"/>
<sequence length="124" mass="14162">MTHQSYIEFNDGFKFDVENFKLLSTKENDEQFFDENGEAVKLHIPDQLKVKFEIDLKDQKGSRVISLLSTGENFTTVDYEGEENAGTGYNNCQAFLINEDVESKKAYVVCNWPYAEANLSSVEV</sequence>
<dbReference type="AlphaFoldDB" id="A0AA96V8R3"/>
<protein>
    <submittedName>
        <fullName evidence="1">Uncharacterized protein</fullName>
    </submittedName>
</protein>
<gene>
    <name evidence="1" type="ORF">MmiEs2_00410</name>
</gene>
<dbReference type="EMBL" id="CP131062">
    <property type="protein sequence ID" value="WNY27865.1"/>
    <property type="molecule type" value="Genomic_DNA"/>
</dbReference>